<gene>
    <name evidence="1" type="ORF">M8818_004963</name>
</gene>
<dbReference type="EMBL" id="JAMKPW020000024">
    <property type="protein sequence ID" value="KAK8205590.1"/>
    <property type="molecule type" value="Genomic_DNA"/>
</dbReference>
<accession>A0ACC3SDM1</accession>
<dbReference type="Proteomes" id="UP001320706">
    <property type="component" value="Unassembled WGS sequence"/>
</dbReference>
<comment type="caution">
    <text evidence="1">The sequence shown here is derived from an EMBL/GenBank/DDBJ whole genome shotgun (WGS) entry which is preliminary data.</text>
</comment>
<name>A0ACC3SDM1_9PEZI</name>
<keyword evidence="2" id="KW-1185">Reference proteome</keyword>
<protein>
    <submittedName>
        <fullName evidence="1">Uncharacterized protein</fullName>
    </submittedName>
</protein>
<evidence type="ECO:0000313" key="1">
    <source>
        <dbReference type="EMBL" id="KAK8205590.1"/>
    </source>
</evidence>
<sequence>MRLLFSFPLTFLLTCALLHASRPFKLSSVQETLSLPWTSEHRGDLADHEVPKDGVQHATDRDMHHGQNPEEGALDSSTLLKHVHTALGTMQSRYFELWIGTWPTSIDWTGAVLVSGGPGTGRSSCLHSPTAHVFFMRSRRVAGTRSYVMAA</sequence>
<organism evidence="1 2">
    <name type="scientific">Zalaria obscura</name>
    <dbReference type="NCBI Taxonomy" id="2024903"/>
    <lineage>
        <taxon>Eukaryota</taxon>
        <taxon>Fungi</taxon>
        <taxon>Dikarya</taxon>
        <taxon>Ascomycota</taxon>
        <taxon>Pezizomycotina</taxon>
        <taxon>Dothideomycetes</taxon>
        <taxon>Dothideomycetidae</taxon>
        <taxon>Dothideales</taxon>
        <taxon>Zalariaceae</taxon>
        <taxon>Zalaria</taxon>
    </lineage>
</organism>
<proteinExistence type="predicted"/>
<reference evidence="1" key="1">
    <citation type="submission" date="2024-02" db="EMBL/GenBank/DDBJ databases">
        <title>Metagenome Assembled Genome of Zalaria obscura JY119.</title>
        <authorList>
            <person name="Vighnesh L."/>
            <person name="Jagadeeshwari U."/>
            <person name="Venkata Ramana C."/>
            <person name="Sasikala C."/>
        </authorList>
    </citation>
    <scope>NUCLEOTIDE SEQUENCE</scope>
    <source>
        <strain evidence="1">JY119</strain>
    </source>
</reference>
<evidence type="ECO:0000313" key="2">
    <source>
        <dbReference type="Proteomes" id="UP001320706"/>
    </source>
</evidence>